<comment type="caution">
    <text evidence="1">The sequence shown here is derived from an EMBL/GenBank/DDBJ whole genome shotgun (WGS) entry which is preliminary data.</text>
</comment>
<dbReference type="Pfam" id="PF26421">
    <property type="entry name" value="Avidin_like"/>
    <property type="match status" value="1"/>
</dbReference>
<dbReference type="InterPro" id="IPR058595">
    <property type="entry name" value="Avidin-like"/>
</dbReference>
<dbReference type="AlphaFoldDB" id="A0A024P8E0"/>
<gene>
    <name evidence="1" type="ORF">BN983_03501</name>
</gene>
<organism evidence="1 2">
    <name type="scientific">Halobacillus karajensis</name>
    <dbReference type="NCBI Taxonomy" id="195088"/>
    <lineage>
        <taxon>Bacteria</taxon>
        <taxon>Bacillati</taxon>
        <taxon>Bacillota</taxon>
        <taxon>Bacilli</taxon>
        <taxon>Bacillales</taxon>
        <taxon>Bacillaceae</taxon>
        <taxon>Halobacillus</taxon>
    </lineage>
</organism>
<evidence type="ECO:0000313" key="2">
    <source>
        <dbReference type="Proteomes" id="UP000028868"/>
    </source>
</evidence>
<reference evidence="1 2" key="2">
    <citation type="submission" date="2014-05" db="EMBL/GenBank/DDBJ databases">
        <title>Draft genome sequence of Halobacillus karajensis HK-03.</title>
        <authorList>
            <person name="Khelaifia S."/>
            <person name="Croce O."/>
            <person name="Lagier J.C."/>
            <person name="Raoult D."/>
        </authorList>
    </citation>
    <scope>NUCLEOTIDE SEQUENCE [LARGE SCALE GENOMIC DNA]</scope>
    <source>
        <strain evidence="1 2">HD-03</strain>
    </source>
</reference>
<name>A0A024P8E0_9BACI</name>
<accession>A0A024P8E0</accession>
<keyword evidence="2" id="KW-1185">Reference proteome</keyword>
<evidence type="ECO:0000313" key="1">
    <source>
        <dbReference type="EMBL" id="CDQ25190.1"/>
    </source>
</evidence>
<sequence length="112" mass="12856">MLNYNNRQFVSIENTKSGEVSSETYFDYYQEGNVLYGDYSGGEIIKGKIVGIVNPDDTLEFRYNHVNTSNEIRGGTCNSVPRLNTEGKIELHENWQWLDKSQTKGRSIVREV</sequence>
<dbReference type="Proteomes" id="UP000028868">
    <property type="component" value="Unassembled WGS sequence"/>
</dbReference>
<proteinExistence type="predicted"/>
<dbReference type="EMBL" id="CCDI010000004">
    <property type="protein sequence ID" value="CDQ25190.1"/>
    <property type="molecule type" value="Genomic_DNA"/>
</dbReference>
<dbReference type="RefSeq" id="WP_181949655.1">
    <property type="nucleotide sequence ID" value="NZ_CCDH010000002.1"/>
</dbReference>
<evidence type="ECO:0008006" key="3">
    <source>
        <dbReference type="Google" id="ProtNLM"/>
    </source>
</evidence>
<protein>
    <recommendedName>
        <fullName evidence="3">N-acetylglutamate synthase</fullName>
    </recommendedName>
</protein>
<reference evidence="2" key="1">
    <citation type="submission" date="2014-03" db="EMBL/GenBank/DDBJ databases">
        <authorList>
            <person name="Urmite Genomes U."/>
        </authorList>
    </citation>
    <scope>NUCLEOTIDE SEQUENCE [LARGE SCALE GENOMIC DNA]</scope>
    <source>
        <strain evidence="2">HD-03</strain>
    </source>
</reference>